<dbReference type="InterPro" id="IPR013595">
    <property type="entry name" value="Pept_S33_TAP-like_C"/>
</dbReference>
<sequence length="477" mass="50644">MLAIALATVAAGAVPATAAPAPAPAPRIDWQACTDPDFAGMRCGTMQVPVDWSQPHGSQLTLAMTLRPASDPAHRVGTLLLNNGLGRSSIEQLGFAMRRLPQFGGALTERFDVLAVDPRGVGHSTPVTCAEPLKPAGLSYFPDDRNAFAELVAHNRKLGQNCLRRNGSLVAKMDQSSTARDFDAVRAALGERQLNWYGIQYSDLLGRTYAKLFPGRLRTMVLDTAVDDTVSPAAWSLQEAGAAEDSFNRFAAWCTNAPDCVLKGHDVAAEYDALVDGANRTPIPAGTTRAPLTGEDIQAATQDRLTLAEVAWPVLAKTIAKAQAGDASSFAGPADKTTDVVQERAQACADTPRQIHSHRQLAQVQRQLAEKSPHLGGAVSSALAMAGCIGWPTPPRPVHAGDPVQGSPPALVLQSTHQSYAPHSAGYAMARQLPGSVVLSREGDDYSMFMVSQCIRDAANRYLTDRTLPAPGIVCTD</sequence>
<feature type="signal peptide" evidence="1">
    <location>
        <begin position="1"/>
        <end position="18"/>
    </location>
</feature>
<protein>
    <submittedName>
        <fullName evidence="4">Alpha/beta hydrolase</fullName>
    </submittedName>
</protein>
<organism evidence="4 5">
    <name type="scientific">Amycolatopsis minnesotensis</name>
    <dbReference type="NCBI Taxonomy" id="337894"/>
    <lineage>
        <taxon>Bacteria</taxon>
        <taxon>Bacillati</taxon>
        <taxon>Actinomycetota</taxon>
        <taxon>Actinomycetes</taxon>
        <taxon>Pseudonocardiales</taxon>
        <taxon>Pseudonocardiaceae</taxon>
        <taxon>Amycolatopsis</taxon>
    </lineage>
</organism>
<feature type="domain" description="AB hydrolase-1" evidence="2">
    <location>
        <begin position="104"/>
        <end position="270"/>
    </location>
</feature>
<dbReference type="SUPFAM" id="SSF53474">
    <property type="entry name" value="alpha/beta-Hydrolases"/>
    <property type="match status" value="1"/>
</dbReference>
<dbReference type="Gene3D" id="3.40.50.1820">
    <property type="entry name" value="alpha/beta hydrolase"/>
    <property type="match status" value="1"/>
</dbReference>
<keyword evidence="1" id="KW-0732">Signal</keyword>
<evidence type="ECO:0000259" key="2">
    <source>
        <dbReference type="Pfam" id="PF00561"/>
    </source>
</evidence>
<dbReference type="GO" id="GO:0016787">
    <property type="term" value="F:hydrolase activity"/>
    <property type="evidence" value="ECO:0007669"/>
    <property type="project" value="UniProtKB-KW"/>
</dbReference>
<dbReference type="Pfam" id="PF00561">
    <property type="entry name" value="Abhydrolase_1"/>
    <property type="match status" value="1"/>
</dbReference>
<dbReference type="Proteomes" id="UP001501116">
    <property type="component" value="Unassembled WGS sequence"/>
</dbReference>
<dbReference type="EMBL" id="BAAANN010000048">
    <property type="protein sequence ID" value="GAA1988422.1"/>
    <property type="molecule type" value="Genomic_DNA"/>
</dbReference>
<evidence type="ECO:0000313" key="5">
    <source>
        <dbReference type="Proteomes" id="UP001501116"/>
    </source>
</evidence>
<evidence type="ECO:0000259" key="3">
    <source>
        <dbReference type="Pfam" id="PF08386"/>
    </source>
</evidence>
<feature type="domain" description="Peptidase S33 tripeptidyl aminopeptidase-like C-terminal" evidence="3">
    <location>
        <begin position="384"/>
        <end position="475"/>
    </location>
</feature>
<keyword evidence="5" id="KW-1185">Reference proteome</keyword>
<keyword evidence="4" id="KW-0378">Hydrolase</keyword>
<gene>
    <name evidence="4" type="ORF">GCM10009754_78150</name>
</gene>
<evidence type="ECO:0000256" key="1">
    <source>
        <dbReference type="SAM" id="SignalP"/>
    </source>
</evidence>
<accession>A0ABN2SKX1</accession>
<dbReference type="InterPro" id="IPR029058">
    <property type="entry name" value="AB_hydrolase_fold"/>
</dbReference>
<name>A0ABN2SKX1_9PSEU</name>
<evidence type="ECO:0000313" key="4">
    <source>
        <dbReference type="EMBL" id="GAA1988422.1"/>
    </source>
</evidence>
<feature type="chain" id="PRO_5045822655" evidence="1">
    <location>
        <begin position="19"/>
        <end position="477"/>
    </location>
</feature>
<reference evidence="4 5" key="1">
    <citation type="journal article" date="2019" name="Int. J. Syst. Evol. Microbiol.">
        <title>The Global Catalogue of Microorganisms (GCM) 10K type strain sequencing project: providing services to taxonomists for standard genome sequencing and annotation.</title>
        <authorList>
            <consortium name="The Broad Institute Genomics Platform"/>
            <consortium name="The Broad Institute Genome Sequencing Center for Infectious Disease"/>
            <person name="Wu L."/>
            <person name="Ma J."/>
        </authorList>
    </citation>
    <scope>NUCLEOTIDE SEQUENCE [LARGE SCALE GENOMIC DNA]</scope>
    <source>
        <strain evidence="4 5">JCM 14545</strain>
    </source>
</reference>
<dbReference type="InterPro" id="IPR000073">
    <property type="entry name" value="AB_hydrolase_1"/>
</dbReference>
<comment type="caution">
    <text evidence="4">The sequence shown here is derived from an EMBL/GenBank/DDBJ whole genome shotgun (WGS) entry which is preliminary data.</text>
</comment>
<proteinExistence type="predicted"/>
<dbReference type="Pfam" id="PF08386">
    <property type="entry name" value="Abhydrolase_4"/>
    <property type="match status" value="1"/>
</dbReference>